<dbReference type="InterPro" id="IPR001387">
    <property type="entry name" value="Cro/C1-type_HTH"/>
</dbReference>
<dbReference type="Proteomes" id="UP001199525">
    <property type="component" value="Unassembled WGS sequence"/>
</dbReference>
<accession>A0ABS8IKL3</accession>
<dbReference type="InterPro" id="IPR010982">
    <property type="entry name" value="Lambda_DNA-bd_dom_sf"/>
</dbReference>
<name>A0ABS8IKL3_9NOSO</name>
<keyword evidence="3" id="KW-1185">Reference proteome</keyword>
<dbReference type="SUPFAM" id="SSF47413">
    <property type="entry name" value="lambda repressor-like DNA-binding domains"/>
    <property type="match status" value="1"/>
</dbReference>
<dbReference type="CDD" id="cd00093">
    <property type="entry name" value="HTH_XRE"/>
    <property type="match status" value="1"/>
</dbReference>
<evidence type="ECO:0000259" key="1">
    <source>
        <dbReference type="Pfam" id="PF01381"/>
    </source>
</evidence>
<dbReference type="EMBL" id="JAIVFQ010000160">
    <property type="protein sequence ID" value="MCC5604810.1"/>
    <property type="molecule type" value="Genomic_DNA"/>
</dbReference>
<evidence type="ECO:0000313" key="3">
    <source>
        <dbReference type="Proteomes" id="UP001199525"/>
    </source>
</evidence>
<gene>
    <name evidence="2" type="ORF">LC586_38150</name>
</gene>
<dbReference type="Pfam" id="PF01381">
    <property type="entry name" value="HTH_3"/>
    <property type="match status" value="1"/>
</dbReference>
<dbReference type="RefSeq" id="WP_229490921.1">
    <property type="nucleotide sequence ID" value="NZ_JAIVFQ010000160.1"/>
</dbReference>
<evidence type="ECO:0000313" key="2">
    <source>
        <dbReference type="EMBL" id="MCC5604810.1"/>
    </source>
</evidence>
<organism evidence="2 3">
    <name type="scientific">Nostoc favosum CHAB5714</name>
    <dbReference type="NCBI Taxonomy" id="2780399"/>
    <lineage>
        <taxon>Bacteria</taxon>
        <taxon>Bacillati</taxon>
        <taxon>Cyanobacteriota</taxon>
        <taxon>Cyanophyceae</taxon>
        <taxon>Nostocales</taxon>
        <taxon>Nostocaceae</taxon>
        <taxon>Nostoc</taxon>
        <taxon>Nostoc favosum</taxon>
    </lineage>
</organism>
<reference evidence="2 3" key="1">
    <citation type="journal article" date="2021" name="Microorganisms">
        <title>Genome Evolution of Filamentous Cyanobacterium Nostoc Species: From Facultative Symbiosis to Free Living.</title>
        <authorList>
            <person name="Huo D."/>
            <person name="Li H."/>
            <person name="Cai F."/>
            <person name="Guo X."/>
            <person name="Qiao Z."/>
            <person name="Wang W."/>
            <person name="Yu G."/>
            <person name="Li R."/>
        </authorList>
    </citation>
    <scope>NUCLEOTIDE SEQUENCE [LARGE SCALE GENOMIC DNA]</scope>
    <source>
        <strain evidence="2 3">CHAB 5714</strain>
    </source>
</reference>
<protein>
    <submittedName>
        <fullName evidence="2">Helix-turn-helix domain-containing protein</fullName>
    </submittedName>
</protein>
<comment type="caution">
    <text evidence="2">The sequence shown here is derived from an EMBL/GenBank/DDBJ whole genome shotgun (WGS) entry which is preliminary data.</text>
</comment>
<proteinExistence type="predicted"/>
<sequence>MANHQQILIDAVNKAIIDGMTARQVATAAGVDNSVLSRFLNGKQDIKSGDYFSILEALPESVKLNALTQLGASKISVVQLIETANEEEIDAVLLTIGRKWKTSKQNASISGDYSPSAIAV</sequence>
<feature type="domain" description="HTH cro/C1-type" evidence="1">
    <location>
        <begin position="19"/>
        <end position="61"/>
    </location>
</feature>